<feature type="signal peptide" evidence="2">
    <location>
        <begin position="1"/>
        <end position="21"/>
    </location>
</feature>
<gene>
    <name evidence="3" type="ORF">DXG03_002614</name>
</gene>
<protein>
    <submittedName>
        <fullName evidence="3">Uncharacterized protein</fullName>
    </submittedName>
</protein>
<feature type="compositionally biased region" description="Low complexity" evidence="1">
    <location>
        <begin position="101"/>
        <end position="117"/>
    </location>
</feature>
<accession>A0A9P7G5I8</accession>
<feature type="chain" id="PRO_5040245225" evidence="2">
    <location>
        <begin position="22"/>
        <end position="146"/>
    </location>
</feature>
<comment type="caution">
    <text evidence="3">The sequence shown here is derived from an EMBL/GenBank/DDBJ whole genome shotgun (WGS) entry which is preliminary data.</text>
</comment>
<dbReference type="AlphaFoldDB" id="A0A9P7G5I8"/>
<evidence type="ECO:0000313" key="3">
    <source>
        <dbReference type="EMBL" id="KAG5642513.1"/>
    </source>
</evidence>
<reference evidence="3" key="2">
    <citation type="submission" date="2021-10" db="EMBL/GenBank/DDBJ databases">
        <title>Phylogenomics reveals ancestral predisposition of the termite-cultivated fungus Termitomyces towards a domesticated lifestyle.</title>
        <authorList>
            <person name="Auxier B."/>
            <person name="Grum-Grzhimaylo A."/>
            <person name="Cardenas M.E."/>
            <person name="Lodge J.D."/>
            <person name="Laessoe T."/>
            <person name="Pedersen O."/>
            <person name="Smith M.E."/>
            <person name="Kuyper T.W."/>
            <person name="Franco-Molano E.A."/>
            <person name="Baroni T.J."/>
            <person name="Aanen D.K."/>
        </authorList>
    </citation>
    <scope>NUCLEOTIDE SEQUENCE</scope>
    <source>
        <strain evidence="3">AP01</strain>
        <tissue evidence="3">Mycelium</tissue>
    </source>
</reference>
<dbReference type="Proteomes" id="UP000775547">
    <property type="component" value="Unassembled WGS sequence"/>
</dbReference>
<feature type="compositionally biased region" description="Polar residues" evidence="1">
    <location>
        <begin position="91"/>
        <end position="100"/>
    </location>
</feature>
<organism evidence="3 4">
    <name type="scientific">Asterophora parasitica</name>
    <dbReference type="NCBI Taxonomy" id="117018"/>
    <lineage>
        <taxon>Eukaryota</taxon>
        <taxon>Fungi</taxon>
        <taxon>Dikarya</taxon>
        <taxon>Basidiomycota</taxon>
        <taxon>Agaricomycotina</taxon>
        <taxon>Agaricomycetes</taxon>
        <taxon>Agaricomycetidae</taxon>
        <taxon>Agaricales</taxon>
        <taxon>Tricholomatineae</taxon>
        <taxon>Lyophyllaceae</taxon>
        <taxon>Asterophora</taxon>
    </lineage>
</organism>
<keyword evidence="2" id="KW-0732">Signal</keyword>
<keyword evidence="4" id="KW-1185">Reference proteome</keyword>
<reference evidence="3" key="1">
    <citation type="submission" date="2020-07" db="EMBL/GenBank/DDBJ databases">
        <authorList>
            <person name="Nieuwenhuis M."/>
            <person name="Van De Peppel L.J.J."/>
        </authorList>
    </citation>
    <scope>NUCLEOTIDE SEQUENCE</scope>
    <source>
        <strain evidence="3">AP01</strain>
        <tissue evidence="3">Mycelium</tissue>
    </source>
</reference>
<evidence type="ECO:0000256" key="2">
    <source>
        <dbReference type="SAM" id="SignalP"/>
    </source>
</evidence>
<dbReference type="EMBL" id="JABCKV010000179">
    <property type="protein sequence ID" value="KAG5642513.1"/>
    <property type="molecule type" value="Genomic_DNA"/>
</dbReference>
<feature type="region of interest" description="Disordered" evidence="1">
    <location>
        <begin position="34"/>
        <end position="117"/>
    </location>
</feature>
<name>A0A9P7G5I8_9AGAR</name>
<proteinExistence type="predicted"/>
<sequence length="146" mass="14058">MKFSILTSAASLLVLGLGAHAQVASDSGSATILPTTGLPGDSSLPPVPSGTEVVPTDTSTDVPSPSSVSASDTVIDTATETATEPTPTDLPASTSISTELPTDTNAASTPTTSSEPAATSNAAFTLSAGQGGTFVAVLGGIAAAIL</sequence>
<feature type="compositionally biased region" description="Low complexity" evidence="1">
    <location>
        <begin position="51"/>
        <end position="89"/>
    </location>
</feature>
<evidence type="ECO:0000256" key="1">
    <source>
        <dbReference type="SAM" id="MobiDB-lite"/>
    </source>
</evidence>
<evidence type="ECO:0000313" key="4">
    <source>
        <dbReference type="Proteomes" id="UP000775547"/>
    </source>
</evidence>